<keyword evidence="3" id="KW-1185">Reference proteome</keyword>
<reference evidence="2" key="3">
    <citation type="journal article" date="2017" name="Nature">
        <title>Genome sequence of the progenitor of the wheat D genome Aegilops tauschii.</title>
        <authorList>
            <person name="Luo M.C."/>
            <person name="Gu Y.Q."/>
            <person name="Puiu D."/>
            <person name="Wang H."/>
            <person name="Twardziok S.O."/>
            <person name="Deal K.R."/>
            <person name="Huo N."/>
            <person name="Zhu T."/>
            <person name="Wang L."/>
            <person name="Wang Y."/>
            <person name="McGuire P.E."/>
            <person name="Liu S."/>
            <person name="Long H."/>
            <person name="Ramasamy R.K."/>
            <person name="Rodriguez J.C."/>
            <person name="Van S.L."/>
            <person name="Yuan L."/>
            <person name="Wang Z."/>
            <person name="Xia Z."/>
            <person name="Xiao L."/>
            <person name="Anderson O.D."/>
            <person name="Ouyang S."/>
            <person name="Liang Y."/>
            <person name="Zimin A.V."/>
            <person name="Pertea G."/>
            <person name="Qi P."/>
            <person name="Bennetzen J.L."/>
            <person name="Dai X."/>
            <person name="Dawson M.W."/>
            <person name="Muller H.G."/>
            <person name="Kugler K."/>
            <person name="Rivarola-Duarte L."/>
            <person name="Spannagl M."/>
            <person name="Mayer K.F.X."/>
            <person name="Lu F.H."/>
            <person name="Bevan M.W."/>
            <person name="Leroy P."/>
            <person name="Li P."/>
            <person name="You F.M."/>
            <person name="Sun Q."/>
            <person name="Liu Z."/>
            <person name="Lyons E."/>
            <person name="Wicker T."/>
            <person name="Salzberg S.L."/>
            <person name="Devos K.M."/>
            <person name="Dvorak J."/>
        </authorList>
    </citation>
    <scope>NUCLEOTIDE SEQUENCE [LARGE SCALE GENOMIC DNA]</scope>
    <source>
        <strain evidence="2">cv. AL8/78</strain>
    </source>
</reference>
<evidence type="ECO:0000313" key="2">
    <source>
        <dbReference type="EnsemblPlants" id="AET5Gv20651500.1"/>
    </source>
</evidence>
<protein>
    <recommendedName>
        <fullName evidence="4">Secreted protein</fullName>
    </recommendedName>
</protein>
<keyword evidence="1" id="KW-0732">Signal</keyword>
<reference evidence="2" key="4">
    <citation type="submission" date="2019-03" db="UniProtKB">
        <authorList>
            <consortium name="EnsemblPlants"/>
        </authorList>
    </citation>
    <scope>IDENTIFICATION</scope>
</reference>
<feature type="signal peptide" evidence="1">
    <location>
        <begin position="1"/>
        <end position="17"/>
    </location>
</feature>
<dbReference type="EnsemblPlants" id="AET5Gv20651500.1">
    <property type="protein sequence ID" value="AET5Gv20651500.1"/>
    <property type="gene ID" value="AET5Gv20651500"/>
</dbReference>
<reference evidence="3" key="1">
    <citation type="journal article" date="2014" name="Science">
        <title>Ancient hybridizations among the ancestral genomes of bread wheat.</title>
        <authorList>
            <consortium name="International Wheat Genome Sequencing Consortium,"/>
            <person name="Marcussen T."/>
            <person name="Sandve S.R."/>
            <person name="Heier L."/>
            <person name="Spannagl M."/>
            <person name="Pfeifer M."/>
            <person name="Jakobsen K.S."/>
            <person name="Wulff B.B."/>
            <person name="Steuernagel B."/>
            <person name="Mayer K.F."/>
            <person name="Olsen O.A."/>
        </authorList>
    </citation>
    <scope>NUCLEOTIDE SEQUENCE [LARGE SCALE GENOMIC DNA]</scope>
    <source>
        <strain evidence="3">cv. AL8/78</strain>
    </source>
</reference>
<evidence type="ECO:0000256" key="1">
    <source>
        <dbReference type="SAM" id="SignalP"/>
    </source>
</evidence>
<reference evidence="3" key="2">
    <citation type="journal article" date="2017" name="Nat. Plants">
        <title>The Aegilops tauschii genome reveals multiple impacts of transposons.</title>
        <authorList>
            <person name="Zhao G."/>
            <person name="Zou C."/>
            <person name="Li K."/>
            <person name="Wang K."/>
            <person name="Li T."/>
            <person name="Gao L."/>
            <person name="Zhang X."/>
            <person name="Wang H."/>
            <person name="Yang Z."/>
            <person name="Liu X."/>
            <person name="Jiang W."/>
            <person name="Mao L."/>
            <person name="Kong X."/>
            <person name="Jiao Y."/>
            <person name="Jia J."/>
        </authorList>
    </citation>
    <scope>NUCLEOTIDE SEQUENCE [LARGE SCALE GENOMIC DNA]</scope>
    <source>
        <strain evidence="3">cv. AL8/78</strain>
    </source>
</reference>
<dbReference type="AlphaFoldDB" id="A0A453L740"/>
<evidence type="ECO:0008006" key="4">
    <source>
        <dbReference type="Google" id="ProtNLM"/>
    </source>
</evidence>
<dbReference type="Proteomes" id="UP000015105">
    <property type="component" value="Chromosome 5D"/>
</dbReference>
<feature type="chain" id="PRO_5019553766" description="Secreted protein" evidence="1">
    <location>
        <begin position="18"/>
        <end position="69"/>
    </location>
</feature>
<proteinExistence type="predicted"/>
<evidence type="ECO:0000313" key="3">
    <source>
        <dbReference type="Proteomes" id="UP000015105"/>
    </source>
</evidence>
<sequence>MIVALILLLALAHLSLFSVPYLLLECNVRLPISLSALVLCTIARSHDVPLTRFHHWSFPRHNCHSCAAD</sequence>
<accession>A0A453L740</accession>
<organism evidence="2 3">
    <name type="scientific">Aegilops tauschii subsp. strangulata</name>
    <name type="common">Goatgrass</name>
    <dbReference type="NCBI Taxonomy" id="200361"/>
    <lineage>
        <taxon>Eukaryota</taxon>
        <taxon>Viridiplantae</taxon>
        <taxon>Streptophyta</taxon>
        <taxon>Embryophyta</taxon>
        <taxon>Tracheophyta</taxon>
        <taxon>Spermatophyta</taxon>
        <taxon>Magnoliopsida</taxon>
        <taxon>Liliopsida</taxon>
        <taxon>Poales</taxon>
        <taxon>Poaceae</taxon>
        <taxon>BOP clade</taxon>
        <taxon>Pooideae</taxon>
        <taxon>Triticodae</taxon>
        <taxon>Triticeae</taxon>
        <taxon>Triticinae</taxon>
        <taxon>Aegilops</taxon>
    </lineage>
</organism>
<dbReference type="Gramene" id="AET5Gv20651500.1">
    <property type="protein sequence ID" value="AET5Gv20651500.1"/>
    <property type="gene ID" value="AET5Gv20651500"/>
</dbReference>
<reference evidence="2" key="5">
    <citation type="journal article" date="2021" name="G3 (Bethesda)">
        <title>Aegilops tauschii genome assembly Aet v5.0 features greater sequence contiguity and improved annotation.</title>
        <authorList>
            <person name="Wang L."/>
            <person name="Zhu T."/>
            <person name="Rodriguez J.C."/>
            <person name="Deal K.R."/>
            <person name="Dubcovsky J."/>
            <person name="McGuire P.E."/>
            <person name="Lux T."/>
            <person name="Spannagl M."/>
            <person name="Mayer K.F.X."/>
            <person name="Baldrich P."/>
            <person name="Meyers B.C."/>
            <person name="Huo N."/>
            <person name="Gu Y.Q."/>
            <person name="Zhou H."/>
            <person name="Devos K.M."/>
            <person name="Bennetzen J.L."/>
            <person name="Unver T."/>
            <person name="Budak H."/>
            <person name="Gulick P.J."/>
            <person name="Galiba G."/>
            <person name="Kalapos B."/>
            <person name="Nelson D.R."/>
            <person name="Li P."/>
            <person name="You F.M."/>
            <person name="Luo M.C."/>
            <person name="Dvorak J."/>
        </authorList>
    </citation>
    <scope>NUCLEOTIDE SEQUENCE [LARGE SCALE GENOMIC DNA]</scope>
    <source>
        <strain evidence="2">cv. AL8/78</strain>
    </source>
</reference>
<name>A0A453L740_AEGTS</name>